<reference evidence="9" key="1">
    <citation type="journal article" date="2021" name="Front. Plant Sci.">
        <title>Chromosome-Scale Genome Assembly for Chinese Sour Jujube and Insights Into Its Genome Evolution and Domestication Signature.</title>
        <authorList>
            <person name="Shen L.-Y."/>
            <person name="Luo H."/>
            <person name="Wang X.-L."/>
            <person name="Wang X.-M."/>
            <person name="Qiu X.-J."/>
            <person name="Liu H."/>
            <person name="Zhou S.-S."/>
            <person name="Jia K.-H."/>
            <person name="Nie S."/>
            <person name="Bao Y.-T."/>
            <person name="Zhang R.-G."/>
            <person name="Yun Q.-Z."/>
            <person name="Chai Y.-H."/>
            <person name="Lu J.-Y."/>
            <person name="Li Y."/>
            <person name="Zhao S.-W."/>
            <person name="Mao J.-F."/>
            <person name="Jia S.-G."/>
            <person name="Mao Y.-M."/>
        </authorList>
    </citation>
    <scope>NUCLEOTIDE SEQUENCE</scope>
    <source>
        <strain evidence="9">AT0</strain>
        <tissue evidence="9">Leaf</tissue>
    </source>
</reference>
<comment type="subcellular location">
    <subcellularLocation>
        <location evidence="1">Membrane</location>
        <topology evidence="1">Single-pass type I membrane protein</topology>
    </subcellularLocation>
</comment>
<keyword evidence="4" id="KW-0677">Repeat</keyword>
<dbReference type="SUPFAM" id="SSF56112">
    <property type="entry name" value="Protein kinase-like (PK-like)"/>
    <property type="match status" value="1"/>
</dbReference>
<evidence type="ECO:0000256" key="3">
    <source>
        <dbReference type="ARBA" id="ARBA00022729"/>
    </source>
</evidence>
<dbReference type="Pfam" id="PF12799">
    <property type="entry name" value="LRR_4"/>
    <property type="match status" value="1"/>
</dbReference>
<evidence type="ECO:0000259" key="7">
    <source>
        <dbReference type="Pfam" id="PF08263"/>
    </source>
</evidence>
<organism evidence="9 10">
    <name type="scientific">Ziziphus jujuba var. spinosa</name>
    <dbReference type="NCBI Taxonomy" id="714518"/>
    <lineage>
        <taxon>Eukaryota</taxon>
        <taxon>Viridiplantae</taxon>
        <taxon>Streptophyta</taxon>
        <taxon>Embryophyta</taxon>
        <taxon>Tracheophyta</taxon>
        <taxon>Spermatophyta</taxon>
        <taxon>Magnoliopsida</taxon>
        <taxon>eudicotyledons</taxon>
        <taxon>Gunneridae</taxon>
        <taxon>Pentapetalae</taxon>
        <taxon>rosids</taxon>
        <taxon>fabids</taxon>
        <taxon>Rosales</taxon>
        <taxon>Rhamnaceae</taxon>
        <taxon>Paliureae</taxon>
        <taxon>Ziziphus</taxon>
    </lineage>
</organism>
<name>A0A978URC7_ZIZJJ</name>
<dbReference type="InterPro" id="IPR001611">
    <property type="entry name" value="Leu-rich_rpt"/>
</dbReference>
<keyword evidence="2" id="KW-0433">Leucine-rich repeat</keyword>
<evidence type="ECO:0000313" key="10">
    <source>
        <dbReference type="Proteomes" id="UP000813462"/>
    </source>
</evidence>
<evidence type="ECO:0000256" key="5">
    <source>
        <dbReference type="ARBA" id="ARBA00023170"/>
    </source>
</evidence>
<dbReference type="InterPro" id="IPR032675">
    <property type="entry name" value="LRR_dom_sf"/>
</dbReference>
<evidence type="ECO:0000259" key="8">
    <source>
        <dbReference type="Pfam" id="PF23598"/>
    </source>
</evidence>
<dbReference type="InterPro" id="IPR025875">
    <property type="entry name" value="Leu-rich_rpt_4"/>
</dbReference>
<dbReference type="Pfam" id="PF08263">
    <property type="entry name" value="LRRNT_2"/>
    <property type="match status" value="1"/>
</dbReference>
<dbReference type="FunFam" id="3.80.10.10:FF:000383">
    <property type="entry name" value="Leucine-rich repeat receptor protein kinase EMS1"/>
    <property type="match status" value="1"/>
</dbReference>
<dbReference type="PANTHER" id="PTHR48053">
    <property type="entry name" value="LEUCINE RICH REPEAT FAMILY PROTEIN, EXPRESSED"/>
    <property type="match status" value="1"/>
</dbReference>
<keyword evidence="3" id="KW-0732">Signal</keyword>
<evidence type="ECO:0000256" key="2">
    <source>
        <dbReference type="ARBA" id="ARBA00022614"/>
    </source>
</evidence>
<dbReference type="GO" id="GO:0016020">
    <property type="term" value="C:membrane"/>
    <property type="evidence" value="ECO:0007669"/>
    <property type="project" value="UniProtKB-SubCell"/>
</dbReference>
<evidence type="ECO:0000313" key="9">
    <source>
        <dbReference type="EMBL" id="KAH7517427.1"/>
    </source>
</evidence>
<feature type="domain" description="Disease resistance R13L4/SHOC-2-like LRR" evidence="8">
    <location>
        <begin position="199"/>
        <end position="327"/>
    </location>
</feature>
<comment type="caution">
    <text evidence="9">The sequence shown here is derived from an EMBL/GenBank/DDBJ whole genome shotgun (WGS) entry which is preliminary data.</text>
</comment>
<proteinExistence type="predicted"/>
<accession>A0A978URC7</accession>
<dbReference type="Proteomes" id="UP000813462">
    <property type="component" value="Unassembled WGS sequence"/>
</dbReference>
<dbReference type="Pfam" id="PF23598">
    <property type="entry name" value="LRR_14"/>
    <property type="match status" value="1"/>
</dbReference>
<dbReference type="Pfam" id="PF00560">
    <property type="entry name" value="LRR_1"/>
    <property type="match status" value="1"/>
</dbReference>
<evidence type="ECO:0000256" key="4">
    <source>
        <dbReference type="ARBA" id="ARBA00022737"/>
    </source>
</evidence>
<dbReference type="InterPro" id="IPR011009">
    <property type="entry name" value="Kinase-like_dom_sf"/>
</dbReference>
<sequence length="441" mass="48605">MSLNSSSLTSWTLTNSSSSPCQWTGIECDEVGSIVEITLANSGVDGTLDSNNFTQSIHVEIGNLLELQFLCLYNNSLTELWLNYNCLKEVPPFISECPKLTFVDLSDNLITGQIPVQPLTSLQNLEYLNLTKNSFEGSIPAEGPIPSSVGNLQKLEKLVLKNAGINSTIPEELGFCTNLNFLDLSQNSLRELISLQLQINELSGFIPKEIGSLQKLNYLYLFDNQFSGPLPLEIGNLSNLLDLQLFNNLFTRPVPSTIANLSKLTKLGLQLNRNPPQEIGYLESLEEFDISANKLEGILTTSITNLEKVTVFYVSFNNFSGSIPKDFGPNFLRNISDFGIARLLRDGKSNWTAPVGSYGYMAPGDMLVKDVLDKRLGPPAAPIKQDLVLAVNLSLACINQNPSSRPTMYEVSTQLSDSAATYPSLYESSQMLTLQNLMNYV</sequence>
<feature type="domain" description="Leucine-rich repeat-containing N-terminal plant-type" evidence="7">
    <location>
        <begin position="2"/>
        <end position="29"/>
    </location>
</feature>
<dbReference type="InterPro" id="IPR055414">
    <property type="entry name" value="LRR_R13L4/SHOC2-like"/>
</dbReference>
<dbReference type="PROSITE" id="PS51450">
    <property type="entry name" value="LRR"/>
    <property type="match status" value="2"/>
</dbReference>
<protein>
    <recommendedName>
        <fullName evidence="11">Leucine-rich repeat-containing N-terminal plant-type domain-containing protein</fullName>
    </recommendedName>
</protein>
<evidence type="ECO:0008006" key="11">
    <source>
        <dbReference type="Google" id="ProtNLM"/>
    </source>
</evidence>
<keyword evidence="5" id="KW-0675">Receptor</keyword>
<dbReference type="SUPFAM" id="SSF52058">
    <property type="entry name" value="L domain-like"/>
    <property type="match status" value="1"/>
</dbReference>
<dbReference type="Gene3D" id="3.80.10.10">
    <property type="entry name" value="Ribonuclease Inhibitor"/>
    <property type="match status" value="4"/>
</dbReference>
<gene>
    <name evidence="9" type="ORF">FEM48_Zijuj09G0062400</name>
</gene>
<dbReference type="PANTHER" id="PTHR48053:SF71">
    <property type="entry name" value="LEUCINE RICH REPEAT FAMILY PROTEIN, EXPRESSED"/>
    <property type="match status" value="1"/>
</dbReference>
<evidence type="ECO:0000256" key="1">
    <source>
        <dbReference type="ARBA" id="ARBA00004479"/>
    </source>
</evidence>
<keyword evidence="6" id="KW-0325">Glycoprotein</keyword>
<dbReference type="InterPro" id="IPR051716">
    <property type="entry name" value="Plant_RL_S/T_kinase"/>
</dbReference>
<dbReference type="InterPro" id="IPR013210">
    <property type="entry name" value="LRR_N_plant-typ"/>
</dbReference>
<dbReference type="AlphaFoldDB" id="A0A978URC7"/>
<evidence type="ECO:0000256" key="6">
    <source>
        <dbReference type="ARBA" id="ARBA00023180"/>
    </source>
</evidence>
<dbReference type="EMBL" id="JAEACU010000009">
    <property type="protein sequence ID" value="KAH7517427.1"/>
    <property type="molecule type" value="Genomic_DNA"/>
</dbReference>